<evidence type="ECO:0000313" key="3">
    <source>
        <dbReference type="EMBL" id="EGR34514.1"/>
    </source>
</evidence>
<organism evidence="3 4">
    <name type="scientific">Ichthyophthirius multifiliis</name>
    <name type="common">White spot disease agent</name>
    <name type="synonym">Ich</name>
    <dbReference type="NCBI Taxonomy" id="5932"/>
    <lineage>
        <taxon>Eukaryota</taxon>
        <taxon>Sar</taxon>
        <taxon>Alveolata</taxon>
        <taxon>Ciliophora</taxon>
        <taxon>Intramacronucleata</taxon>
        <taxon>Oligohymenophorea</taxon>
        <taxon>Hymenostomatida</taxon>
        <taxon>Ophryoglenina</taxon>
        <taxon>Ichthyophthirius</taxon>
    </lineage>
</organism>
<evidence type="ECO:0000256" key="2">
    <source>
        <dbReference type="SAM" id="MobiDB-lite"/>
    </source>
</evidence>
<dbReference type="Proteomes" id="UP000008983">
    <property type="component" value="Unassembled WGS sequence"/>
</dbReference>
<name>G0QJU0_ICHMU</name>
<feature type="region of interest" description="Disordered" evidence="2">
    <location>
        <begin position="106"/>
        <end position="146"/>
    </location>
</feature>
<evidence type="ECO:0000256" key="1">
    <source>
        <dbReference type="SAM" id="Coils"/>
    </source>
</evidence>
<feature type="coiled-coil region" evidence="1">
    <location>
        <begin position="209"/>
        <end position="236"/>
    </location>
</feature>
<feature type="compositionally biased region" description="Polar residues" evidence="2">
    <location>
        <begin position="131"/>
        <end position="146"/>
    </location>
</feature>
<dbReference type="InParanoid" id="G0QJU0"/>
<gene>
    <name evidence="3" type="ORF">IMG5_009230</name>
</gene>
<evidence type="ECO:0000313" key="4">
    <source>
        <dbReference type="Proteomes" id="UP000008983"/>
    </source>
</evidence>
<feature type="compositionally biased region" description="Basic and acidic residues" evidence="2">
    <location>
        <begin position="118"/>
        <end position="128"/>
    </location>
</feature>
<dbReference type="eggNOG" id="ENOG502R2Y3">
    <property type="taxonomic scope" value="Eukaryota"/>
</dbReference>
<dbReference type="EMBL" id="GL983095">
    <property type="protein sequence ID" value="EGR34514.1"/>
    <property type="molecule type" value="Genomic_DNA"/>
</dbReference>
<keyword evidence="1" id="KW-0175">Coiled coil</keyword>
<dbReference type="GeneID" id="14910708"/>
<keyword evidence="4" id="KW-1185">Reference proteome</keyword>
<dbReference type="AlphaFoldDB" id="G0QJU0"/>
<accession>G0QJU0</accession>
<sequence length="253" mass="30062">MFWKYIGAQNPPNQSQQFTIVSEDSELPPNFIIKMRDLETLIDISEEPDIGQIKKLINLYTEAVEYYDLDEEGKCLKYKNKIINVYKKPNVINSINKFEQSQKVNLQEQINNSTKHKSTQEDERKEDLNNEENNQHNTGGDYNKQTVGQQKLHIFKEKTTSCAVTDEENLIQNKICSLQEEKKLQIEKIEFNYEKELFEIQKKGEKIDEQTLNQINENKKNVINEIEQKYLQREQEDIQIIVQKFNKQYKFND</sequence>
<dbReference type="OMA" id="NHTNQVM"/>
<dbReference type="RefSeq" id="XP_004039818.1">
    <property type="nucleotide sequence ID" value="XM_004039770.1"/>
</dbReference>
<proteinExistence type="predicted"/>
<protein>
    <submittedName>
        <fullName evidence="3">Uncharacterized protein</fullName>
    </submittedName>
</protein>
<reference evidence="3 4" key="1">
    <citation type="submission" date="2011-07" db="EMBL/GenBank/DDBJ databases">
        <authorList>
            <person name="Coyne R."/>
            <person name="Brami D."/>
            <person name="Johnson J."/>
            <person name="Hostetler J."/>
            <person name="Hannick L."/>
            <person name="Clark T."/>
            <person name="Cassidy-Hanley D."/>
            <person name="Inman J."/>
        </authorList>
    </citation>
    <scope>NUCLEOTIDE SEQUENCE [LARGE SCALE GENOMIC DNA]</scope>
    <source>
        <strain evidence="3 4">G5</strain>
    </source>
</reference>